<sequence length="334" mass="38851">MLVSKLYRPKSIEYYHFLKLQRRNFSFQPVFESLNHASEILIQLHADSMLPWWIFIPLTTFTMRTCFTLPIAIYQRHGLRKQNELRPIIQATTPVLRAKLASIAQTEQLKNSKNKNKNKNKNSLNNILNNEKATLTADKIMILSTKEKYKRQKLLFKKYNCQTWKLMLLPAIQIPLWISFSYMFRIITGWTDLTKNSAIDMSLTNETFLHLNNLSISDPYFILPITLGIVSLCNAEWNFKTADLMQLTTRGKKNTLRPTAFDVIITLSRSSLIFLTAISTQAPAALVIYWISSNSYSLIQNILMDKFLPLRYTPYERFTSSEKVPSDAKPLMKY</sequence>
<dbReference type="Proteomes" id="UP000697127">
    <property type="component" value="Unassembled WGS sequence"/>
</dbReference>
<dbReference type="CDD" id="cd20069">
    <property type="entry name" value="5TM_Oxa1-like"/>
    <property type="match status" value="1"/>
</dbReference>
<reference evidence="7" key="1">
    <citation type="submission" date="2020-11" db="EMBL/GenBank/DDBJ databases">
        <title>Kefir isolates.</title>
        <authorList>
            <person name="Marcisauskas S."/>
            <person name="Kim Y."/>
            <person name="Blasche S."/>
        </authorList>
    </citation>
    <scope>NUCLEOTIDE SEQUENCE</scope>
    <source>
        <strain evidence="7">Olga-1</strain>
    </source>
</reference>
<feature type="transmembrane region" description="Helical" evidence="6">
    <location>
        <begin position="52"/>
        <end position="74"/>
    </location>
</feature>
<dbReference type="GO" id="GO:0005743">
    <property type="term" value="C:mitochondrial inner membrane"/>
    <property type="evidence" value="ECO:0007669"/>
    <property type="project" value="TreeGrafter"/>
</dbReference>
<keyword evidence="5 6" id="KW-0472">Membrane</keyword>
<comment type="subcellular location">
    <subcellularLocation>
        <location evidence="1">Membrane</location>
        <topology evidence="1">Multi-pass membrane protein</topology>
    </subcellularLocation>
</comment>
<organism evidence="7 8">
    <name type="scientific">Pichia californica</name>
    <dbReference type="NCBI Taxonomy" id="460514"/>
    <lineage>
        <taxon>Eukaryota</taxon>
        <taxon>Fungi</taxon>
        <taxon>Dikarya</taxon>
        <taxon>Ascomycota</taxon>
        <taxon>Saccharomycotina</taxon>
        <taxon>Pichiomycetes</taxon>
        <taxon>Pichiales</taxon>
        <taxon>Pichiaceae</taxon>
        <taxon>Pichia</taxon>
    </lineage>
</organism>
<dbReference type="GO" id="GO:0032979">
    <property type="term" value="P:protein insertion into mitochondrial inner membrane from matrix"/>
    <property type="evidence" value="ECO:0007669"/>
    <property type="project" value="TreeGrafter"/>
</dbReference>
<keyword evidence="3 6" id="KW-0812">Transmembrane</keyword>
<dbReference type="GO" id="GO:0033617">
    <property type="term" value="P:mitochondrial respiratory chain complex IV assembly"/>
    <property type="evidence" value="ECO:0007669"/>
    <property type="project" value="TreeGrafter"/>
</dbReference>
<evidence type="ECO:0000313" key="7">
    <source>
        <dbReference type="EMBL" id="KAG0690961.1"/>
    </source>
</evidence>
<accession>A0A9P7BH78</accession>
<evidence type="ECO:0000256" key="6">
    <source>
        <dbReference type="SAM" id="Phobius"/>
    </source>
</evidence>
<evidence type="ECO:0000313" key="8">
    <source>
        <dbReference type="Proteomes" id="UP000697127"/>
    </source>
</evidence>
<evidence type="ECO:0000256" key="2">
    <source>
        <dbReference type="ARBA" id="ARBA00009877"/>
    </source>
</evidence>
<dbReference type="PANTHER" id="PTHR12428:SF65">
    <property type="entry name" value="CYTOCHROME C OXIDASE ASSEMBLY PROTEIN COX18, MITOCHONDRIAL"/>
    <property type="match status" value="1"/>
</dbReference>
<evidence type="ECO:0000256" key="5">
    <source>
        <dbReference type="ARBA" id="ARBA00023136"/>
    </source>
</evidence>
<dbReference type="AlphaFoldDB" id="A0A9P7BH78"/>
<gene>
    <name evidence="7" type="primary">COX18</name>
    <name evidence="7" type="ORF">C6P40_000459</name>
</gene>
<name>A0A9P7BH78_9ASCO</name>
<keyword evidence="8" id="KW-1185">Reference proteome</keyword>
<evidence type="ECO:0000256" key="3">
    <source>
        <dbReference type="ARBA" id="ARBA00022692"/>
    </source>
</evidence>
<dbReference type="InterPro" id="IPR001708">
    <property type="entry name" value="YidC/ALB3/OXA1/COX18"/>
</dbReference>
<dbReference type="EMBL" id="PUHW01000012">
    <property type="protein sequence ID" value="KAG0690961.1"/>
    <property type="molecule type" value="Genomic_DNA"/>
</dbReference>
<dbReference type="PANTHER" id="PTHR12428">
    <property type="entry name" value="OXA1"/>
    <property type="match status" value="1"/>
</dbReference>
<protein>
    <submittedName>
        <fullName evidence="7">Cytochrome c oxidase assembly protein cox18, mitochondrial</fullName>
    </submittedName>
</protein>
<evidence type="ECO:0000256" key="4">
    <source>
        <dbReference type="ARBA" id="ARBA00022989"/>
    </source>
</evidence>
<feature type="transmembrane region" description="Helical" evidence="6">
    <location>
        <begin position="166"/>
        <end position="187"/>
    </location>
</feature>
<keyword evidence="4 6" id="KW-1133">Transmembrane helix</keyword>
<comment type="similarity">
    <text evidence="2">Belongs to the OXA1/ALB3/YidC family.</text>
</comment>
<evidence type="ECO:0000256" key="1">
    <source>
        <dbReference type="ARBA" id="ARBA00004141"/>
    </source>
</evidence>
<proteinExistence type="inferred from homology"/>
<dbReference type="GO" id="GO:0032977">
    <property type="term" value="F:membrane insertase activity"/>
    <property type="evidence" value="ECO:0007669"/>
    <property type="project" value="InterPro"/>
</dbReference>
<feature type="transmembrane region" description="Helical" evidence="6">
    <location>
        <begin position="220"/>
        <end position="239"/>
    </location>
</feature>
<comment type="caution">
    <text evidence="7">The sequence shown here is derived from an EMBL/GenBank/DDBJ whole genome shotgun (WGS) entry which is preliminary data.</text>
</comment>